<accession>A0A6J7G3F7</accession>
<protein>
    <submittedName>
        <fullName evidence="1">Unannotated protein</fullName>
    </submittedName>
</protein>
<reference evidence="1" key="1">
    <citation type="submission" date="2020-05" db="EMBL/GenBank/DDBJ databases">
        <authorList>
            <person name="Chiriac C."/>
            <person name="Salcher M."/>
            <person name="Ghai R."/>
            <person name="Kavagutti S V."/>
        </authorList>
    </citation>
    <scope>NUCLEOTIDE SEQUENCE</scope>
</reference>
<organism evidence="1">
    <name type="scientific">freshwater metagenome</name>
    <dbReference type="NCBI Taxonomy" id="449393"/>
    <lineage>
        <taxon>unclassified sequences</taxon>
        <taxon>metagenomes</taxon>
        <taxon>ecological metagenomes</taxon>
    </lineage>
</organism>
<dbReference type="EMBL" id="CAFBMH010000022">
    <property type="protein sequence ID" value="CAB4901214.1"/>
    <property type="molecule type" value="Genomic_DNA"/>
</dbReference>
<dbReference type="AlphaFoldDB" id="A0A6J7G3F7"/>
<name>A0A6J7G3F7_9ZZZZ</name>
<evidence type="ECO:0000313" key="1">
    <source>
        <dbReference type="EMBL" id="CAB4901214.1"/>
    </source>
</evidence>
<proteinExistence type="predicted"/>
<gene>
    <name evidence="1" type="ORF">UFOPK3543_00872</name>
</gene>
<sequence length="271" mass="31272">MKTLFVTFGGGEKRYRAAARRIARQASDTGLFCDTWAVTDLDMYNFAPRLGEHRPFIERSPHGYGYWLWKPYLLDAACNAGFDHVVYADAGCVLNLSSRTPRSRLQDYLELATEHGITLMALQHPERQYTKRDTWECIGLTDEQLDQPQCVGGVLTLRADRAPDLLREWIRWCTTDNYHLLDDSPSALPELPEFVAHRHDQTILSCIAKRSELPVIADETYFDGAWDTDGATKPIWAVRHRWGTSWPIRGAARRLRYRREVKEWKRSKTAS</sequence>